<evidence type="ECO:0000256" key="3">
    <source>
        <dbReference type="ARBA" id="ARBA00022679"/>
    </source>
</evidence>
<dbReference type="PANTHER" id="PTHR43867">
    <property type="entry name" value="CELLULOSE SYNTHASE CATALYTIC SUBUNIT A [UDP-FORMING]"/>
    <property type="match status" value="1"/>
</dbReference>
<dbReference type="Pfam" id="PF13632">
    <property type="entry name" value="Glyco_trans_2_3"/>
    <property type="match status" value="1"/>
</dbReference>
<proteinExistence type="predicted"/>
<keyword evidence="10" id="KW-1185">Reference proteome</keyword>
<dbReference type="RefSeq" id="WP_134501573.1">
    <property type="nucleotide sequence ID" value="NZ_SOEY01000006.1"/>
</dbReference>
<reference evidence="9 10" key="1">
    <citation type="submission" date="2019-03" db="EMBL/GenBank/DDBJ databases">
        <title>Genomics of glacier-inhabiting Cryobacterium strains.</title>
        <authorList>
            <person name="Liu Q."/>
            <person name="Xin Y.-H."/>
        </authorList>
    </citation>
    <scope>NUCLEOTIDE SEQUENCE [LARGE SCALE GENOMIC DNA]</scope>
    <source>
        <strain evidence="9 10">HLT2-23</strain>
    </source>
</reference>
<gene>
    <name evidence="9" type="ORF">E3O06_03360</name>
</gene>
<dbReference type="GO" id="GO:0016757">
    <property type="term" value="F:glycosyltransferase activity"/>
    <property type="evidence" value="ECO:0007669"/>
    <property type="project" value="UniProtKB-KW"/>
</dbReference>
<dbReference type="OrthoDB" id="7431422at2"/>
<accession>A0A4R8V4E9</accession>
<evidence type="ECO:0000256" key="1">
    <source>
        <dbReference type="ARBA" id="ARBA00004141"/>
    </source>
</evidence>
<dbReference type="PANTHER" id="PTHR43867:SF2">
    <property type="entry name" value="CELLULOSE SYNTHASE CATALYTIC SUBUNIT A [UDP-FORMING]"/>
    <property type="match status" value="1"/>
</dbReference>
<evidence type="ECO:0000256" key="7">
    <source>
        <dbReference type="SAM" id="Phobius"/>
    </source>
</evidence>
<evidence type="ECO:0000313" key="9">
    <source>
        <dbReference type="EMBL" id="TFB76411.1"/>
    </source>
</evidence>
<keyword evidence="6 7" id="KW-0472">Membrane</keyword>
<feature type="domain" description="Glycosyltransferase 2-like" evidence="8">
    <location>
        <begin position="172"/>
        <end position="383"/>
    </location>
</feature>
<comment type="caution">
    <text evidence="9">The sequence shown here is derived from an EMBL/GenBank/DDBJ whole genome shotgun (WGS) entry which is preliminary data.</text>
</comment>
<evidence type="ECO:0000259" key="8">
    <source>
        <dbReference type="Pfam" id="PF13632"/>
    </source>
</evidence>
<keyword evidence="5 7" id="KW-1133">Transmembrane helix</keyword>
<evidence type="ECO:0000256" key="6">
    <source>
        <dbReference type="ARBA" id="ARBA00023136"/>
    </source>
</evidence>
<evidence type="ECO:0000256" key="4">
    <source>
        <dbReference type="ARBA" id="ARBA00022692"/>
    </source>
</evidence>
<protein>
    <submittedName>
        <fullName evidence="9">Glycosyltransferase family 2 protein</fullName>
    </submittedName>
</protein>
<name>A0A4R8V4E9_9MICO</name>
<keyword evidence="2" id="KW-0328">Glycosyltransferase</keyword>
<organism evidence="9 10">
    <name type="scientific">Cryobacterium glaciale</name>
    <dbReference type="NCBI Taxonomy" id="1259145"/>
    <lineage>
        <taxon>Bacteria</taxon>
        <taxon>Bacillati</taxon>
        <taxon>Actinomycetota</taxon>
        <taxon>Actinomycetes</taxon>
        <taxon>Micrococcales</taxon>
        <taxon>Microbacteriaceae</taxon>
        <taxon>Cryobacterium</taxon>
    </lineage>
</organism>
<evidence type="ECO:0000313" key="10">
    <source>
        <dbReference type="Proteomes" id="UP000298173"/>
    </source>
</evidence>
<dbReference type="SUPFAM" id="SSF53448">
    <property type="entry name" value="Nucleotide-diphospho-sugar transferases"/>
    <property type="match status" value="1"/>
</dbReference>
<sequence length="462" mass="52735">MIGLILTWLLIGVQIVYLASALITLWFYTLPVNLVDRSAELPPKLPKIVLFYPVLRELEQTMRTTFTGMRRAQYPQELLRVISIPNDNDPETIASLKRLQLEFPFLEVLPVPATTDPTWDAVWQAWETNPKAYWWHQDKRKGDKALPPKKTRQLIWAMYQVAPGNEDALLSYIDADSVVPEDFWKTAAIGMESYDVVQNTNITGNLLSSWPASFYAMDHIAWDSSLYKHMSADGQHPFYVLGKGLFFRFSDLLKVGGFHPWLTIEDPEIGMRMWTNGAKLGVVESPLIEEVPATWSQGVTQRKRWVAGFFQTLSAPLTRMGMTRAQRFRARLNFVPCLSLAFNPIGFSVGIWALVASSQGEVQFSIGTTALSILTMSLALTLMVWGMVQAGRMSRPVLPQRRDRVRYVLRVNLVFILVYWLWWAIPLAKGFTMFLQDGGLVWERTEKRDANSALVRREVVTD</sequence>
<dbReference type="Proteomes" id="UP000298173">
    <property type="component" value="Unassembled WGS sequence"/>
</dbReference>
<evidence type="ECO:0000256" key="2">
    <source>
        <dbReference type="ARBA" id="ARBA00022676"/>
    </source>
</evidence>
<feature type="transmembrane region" description="Helical" evidence="7">
    <location>
        <begin position="332"/>
        <end position="356"/>
    </location>
</feature>
<keyword evidence="4 7" id="KW-0812">Transmembrane</keyword>
<feature type="transmembrane region" description="Helical" evidence="7">
    <location>
        <begin position="407"/>
        <end position="425"/>
    </location>
</feature>
<dbReference type="EMBL" id="SOEY01000006">
    <property type="protein sequence ID" value="TFB76411.1"/>
    <property type="molecule type" value="Genomic_DNA"/>
</dbReference>
<comment type="subcellular location">
    <subcellularLocation>
        <location evidence="1">Membrane</location>
        <topology evidence="1">Multi-pass membrane protein</topology>
    </subcellularLocation>
</comment>
<dbReference type="Gene3D" id="3.90.550.10">
    <property type="entry name" value="Spore Coat Polysaccharide Biosynthesis Protein SpsA, Chain A"/>
    <property type="match status" value="1"/>
</dbReference>
<dbReference type="AlphaFoldDB" id="A0A4R8V4E9"/>
<feature type="transmembrane region" description="Helical" evidence="7">
    <location>
        <begin position="362"/>
        <end position="386"/>
    </location>
</feature>
<dbReference type="InterPro" id="IPR029044">
    <property type="entry name" value="Nucleotide-diphossugar_trans"/>
</dbReference>
<evidence type="ECO:0000256" key="5">
    <source>
        <dbReference type="ARBA" id="ARBA00022989"/>
    </source>
</evidence>
<feature type="transmembrane region" description="Helical" evidence="7">
    <location>
        <begin position="6"/>
        <end position="28"/>
    </location>
</feature>
<dbReference type="InterPro" id="IPR050321">
    <property type="entry name" value="Glycosyltr_2/OpgH_subfam"/>
</dbReference>
<dbReference type="InterPro" id="IPR001173">
    <property type="entry name" value="Glyco_trans_2-like"/>
</dbReference>
<dbReference type="GO" id="GO:0016020">
    <property type="term" value="C:membrane"/>
    <property type="evidence" value="ECO:0007669"/>
    <property type="project" value="UniProtKB-SubCell"/>
</dbReference>
<keyword evidence="3 9" id="KW-0808">Transferase</keyword>